<dbReference type="AlphaFoldDB" id="A0A2G6K676"/>
<organism evidence="1 2">
    <name type="scientific">candidate division KSB3 bacterium</name>
    <dbReference type="NCBI Taxonomy" id="2044937"/>
    <lineage>
        <taxon>Bacteria</taxon>
        <taxon>candidate division KSB3</taxon>
    </lineage>
</organism>
<sequence>NQPFFTIPYAGWGSGWAAGNVVRFNTDGASPPFWVVRTTLQGPAQEPEDFFTLQIRGDAE</sequence>
<name>A0A2G6K676_9BACT</name>
<comment type="caution">
    <text evidence="1">The sequence shown here is derived from an EMBL/GenBank/DDBJ whole genome shotgun (WGS) entry which is preliminary data.</text>
</comment>
<feature type="non-terminal residue" evidence="1">
    <location>
        <position position="1"/>
    </location>
</feature>
<protein>
    <submittedName>
        <fullName evidence="1">Uncharacterized protein</fullName>
    </submittedName>
</protein>
<dbReference type="EMBL" id="PDSK01000176">
    <property type="protein sequence ID" value="PIE31174.1"/>
    <property type="molecule type" value="Genomic_DNA"/>
</dbReference>
<dbReference type="Proteomes" id="UP000230821">
    <property type="component" value="Unassembled WGS sequence"/>
</dbReference>
<reference evidence="1 2" key="1">
    <citation type="submission" date="2017-10" db="EMBL/GenBank/DDBJ databases">
        <title>Novel microbial diversity and functional potential in the marine mammal oral microbiome.</title>
        <authorList>
            <person name="Dudek N.K."/>
            <person name="Sun C.L."/>
            <person name="Burstein D."/>
            <person name="Kantor R.S."/>
            <person name="Aliaga Goltsman D.S."/>
            <person name="Bik E.M."/>
            <person name="Thomas B.C."/>
            <person name="Banfield J.F."/>
            <person name="Relman D.A."/>
        </authorList>
    </citation>
    <scope>NUCLEOTIDE SEQUENCE [LARGE SCALE GENOMIC DNA]</scope>
    <source>
        <strain evidence="1">DOLJORAL78_47_16</strain>
    </source>
</reference>
<gene>
    <name evidence="1" type="ORF">CSA56_19135</name>
</gene>
<evidence type="ECO:0000313" key="2">
    <source>
        <dbReference type="Proteomes" id="UP000230821"/>
    </source>
</evidence>
<proteinExistence type="predicted"/>
<accession>A0A2G6K676</accession>
<evidence type="ECO:0000313" key="1">
    <source>
        <dbReference type="EMBL" id="PIE31174.1"/>
    </source>
</evidence>